<evidence type="ECO:0000313" key="1">
    <source>
        <dbReference type="EMBL" id="AYV46264.1"/>
    </source>
</evidence>
<proteinExistence type="predicted"/>
<protein>
    <recommendedName>
        <fullName evidence="5">FHA domain-containing protein</fullName>
    </recommendedName>
</protein>
<dbReference type="Proteomes" id="UP000281192">
    <property type="component" value="Chromosome"/>
</dbReference>
<dbReference type="EMBL" id="CP026100">
    <property type="protein sequence ID" value="AYV46264.1"/>
    <property type="molecule type" value="Genomic_DNA"/>
</dbReference>
<dbReference type="KEGG" id="cfh:C1707_08350"/>
<keyword evidence="4" id="KW-1185">Reference proteome</keyword>
<name>A0A2N5CQ97_9CAUL</name>
<dbReference type="OrthoDB" id="8453359at2"/>
<reference evidence="1 4" key="2">
    <citation type="submission" date="2018-01" db="EMBL/GenBank/DDBJ databases">
        <title>Complete genome sequence of Caulobacter flavus RHGG3.</title>
        <authorList>
            <person name="Yang E."/>
        </authorList>
    </citation>
    <scope>NUCLEOTIDE SEQUENCE [LARGE SCALE GENOMIC DNA]</scope>
    <source>
        <strain evidence="1 4">RHGG3</strain>
    </source>
</reference>
<organism evidence="2 3">
    <name type="scientific">Caulobacter flavus</name>
    <dbReference type="NCBI Taxonomy" id="1679497"/>
    <lineage>
        <taxon>Bacteria</taxon>
        <taxon>Pseudomonadati</taxon>
        <taxon>Pseudomonadota</taxon>
        <taxon>Alphaproteobacteria</taxon>
        <taxon>Caulobacterales</taxon>
        <taxon>Caulobacteraceae</taxon>
        <taxon>Caulobacter</taxon>
    </lineage>
</organism>
<dbReference type="EMBL" id="PJRQ01000039">
    <property type="protein sequence ID" value="PLR09984.1"/>
    <property type="molecule type" value="Genomic_DNA"/>
</dbReference>
<sequence>MENPVKTTLAKLRQLDAAAAARALQQLDGIFIETDARGFQVLCEGKLVSGRFQNNIRIDRSTHTRGAGMTHAHVHGRKGDEYVIVNLDGSGSHGTKGKLHPADAERLRAQGFTIRDDLIVEWIETGFLWSALFEGR</sequence>
<evidence type="ECO:0000313" key="3">
    <source>
        <dbReference type="Proteomes" id="UP000234483"/>
    </source>
</evidence>
<reference evidence="2 3" key="1">
    <citation type="submission" date="2017-12" db="EMBL/GenBank/DDBJ databases">
        <title>The genome sequence of Caulobacter flavus CGMCC1 15093.</title>
        <authorList>
            <person name="Gao J."/>
            <person name="Mao X."/>
            <person name="Sun J."/>
        </authorList>
    </citation>
    <scope>NUCLEOTIDE SEQUENCE [LARGE SCALE GENOMIC DNA]</scope>
    <source>
        <strain evidence="2 3">CGMCC1 15093</strain>
    </source>
</reference>
<dbReference type="Proteomes" id="UP000234483">
    <property type="component" value="Unassembled WGS sequence"/>
</dbReference>
<evidence type="ECO:0008006" key="5">
    <source>
        <dbReference type="Google" id="ProtNLM"/>
    </source>
</evidence>
<gene>
    <name evidence="1" type="ORF">C1707_08350</name>
    <name evidence="2" type="ORF">CFHF_18015</name>
</gene>
<accession>A0A2N5CQ97</accession>
<dbReference type="AlphaFoldDB" id="A0A2N5CQ97"/>
<dbReference type="RefSeq" id="WP_101714372.1">
    <property type="nucleotide sequence ID" value="NZ_CP026100.1"/>
</dbReference>
<evidence type="ECO:0000313" key="4">
    <source>
        <dbReference type="Proteomes" id="UP000281192"/>
    </source>
</evidence>
<evidence type="ECO:0000313" key="2">
    <source>
        <dbReference type="EMBL" id="PLR09984.1"/>
    </source>
</evidence>